<comment type="caution">
    <text evidence="1">The sequence shown here is derived from an EMBL/GenBank/DDBJ whole genome shotgun (WGS) entry which is preliminary data.</text>
</comment>
<reference evidence="1" key="2">
    <citation type="submission" date="2020-06" db="EMBL/GenBank/DDBJ databases">
        <authorList>
            <person name="Sheffer M."/>
        </authorList>
    </citation>
    <scope>NUCLEOTIDE SEQUENCE</scope>
</reference>
<dbReference type="Proteomes" id="UP000807504">
    <property type="component" value="Unassembled WGS sequence"/>
</dbReference>
<sequence length="127" mass="14239">MLARHHLSTYDRGRAVGRLEAGQSVTTVVSSMGVSKSVISGLKKAAEGGNALQKHAGGRGRNTTSLEDRYVTLVAKRKFNSWSNNCKPCNRYRYECGHWWSKDRICMELMIGYSVIILDVPKLVDRH</sequence>
<name>A0A8T0EFF2_ARGBR</name>
<accession>A0A8T0EFF2</accession>
<dbReference type="AlphaFoldDB" id="A0A8T0EFF2"/>
<gene>
    <name evidence="1" type="ORF">HNY73_018989</name>
</gene>
<proteinExistence type="predicted"/>
<evidence type="ECO:0000313" key="2">
    <source>
        <dbReference type="Proteomes" id="UP000807504"/>
    </source>
</evidence>
<evidence type="ECO:0000313" key="1">
    <source>
        <dbReference type="EMBL" id="KAF8771589.1"/>
    </source>
</evidence>
<reference evidence="1" key="1">
    <citation type="journal article" date="2020" name="bioRxiv">
        <title>Chromosome-level reference genome of the European wasp spider Argiope bruennichi: a resource for studies on range expansion and evolutionary adaptation.</title>
        <authorList>
            <person name="Sheffer M.M."/>
            <person name="Hoppe A."/>
            <person name="Krehenwinkel H."/>
            <person name="Uhl G."/>
            <person name="Kuss A.W."/>
            <person name="Jensen L."/>
            <person name="Jensen C."/>
            <person name="Gillespie R.G."/>
            <person name="Hoff K.J."/>
            <person name="Prost S."/>
        </authorList>
    </citation>
    <scope>NUCLEOTIDE SEQUENCE</scope>
</reference>
<organism evidence="1 2">
    <name type="scientific">Argiope bruennichi</name>
    <name type="common">Wasp spider</name>
    <name type="synonym">Aranea bruennichi</name>
    <dbReference type="NCBI Taxonomy" id="94029"/>
    <lineage>
        <taxon>Eukaryota</taxon>
        <taxon>Metazoa</taxon>
        <taxon>Ecdysozoa</taxon>
        <taxon>Arthropoda</taxon>
        <taxon>Chelicerata</taxon>
        <taxon>Arachnida</taxon>
        <taxon>Araneae</taxon>
        <taxon>Araneomorphae</taxon>
        <taxon>Entelegynae</taxon>
        <taxon>Araneoidea</taxon>
        <taxon>Araneidae</taxon>
        <taxon>Argiope</taxon>
    </lineage>
</organism>
<protein>
    <submittedName>
        <fullName evidence="1">Uncharacterized protein</fullName>
    </submittedName>
</protein>
<keyword evidence="2" id="KW-1185">Reference proteome</keyword>
<dbReference type="EMBL" id="JABXBU010002228">
    <property type="protein sequence ID" value="KAF8771589.1"/>
    <property type="molecule type" value="Genomic_DNA"/>
</dbReference>